<dbReference type="EMBL" id="NAJO01000025">
    <property type="protein sequence ID" value="OQO03106.1"/>
    <property type="molecule type" value="Genomic_DNA"/>
</dbReference>
<dbReference type="AlphaFoldDB" id="A0A1V8SVC8"/>
<feature type="compositionally biased region" description="Polar residues" evidence="1">
    <location>
        <begin position="332"/>
        <end position="349"/>
    </location>
</feature>
<feature type="compositionally biased region" description="Pro residues" evidence="1">
    <location>
        <begin position="196"/>
        <end position="211"/>
    </location>
</feature>
<dbReference type="PANTHER" id="PTHR42084:SF1">
    <property type="entry name" value="SERINE_THREONINE-PROTEIN KINASE PPK6"/>
    <property type="match status" value="1"/>
</dbReference>
<feature type="region of interest" description="Disordered" evidence="1">
    <location>
        <begin position="1"/>
        <end position="142"/>
    </location>
</feature>
<keyword evidence="3" id="KW-1185">Reference proteome</keyword>
<feature type="compositionally biased region" description="Acidic residues" evidence="1">
    <location>
        <begin position="47"/>
        <end position="62"/>
    </location>
</feature>
<evidence type="ECO:0000256" key="1">
    <source>
        <dbReference type="SAM" id="MobiDB-lite"/>
    </source>
</evidence>
<name>A0A1V8SVC8_9PEZI</name>
<dbReference type="STRING" id="1507870.A0A1V8SVC8"/>
<evidence type="ECO:0000313" key="2">
    <source>
        <dbReference type="EMBL" id="OQO03106.1"/>
    </source>
</evidence>
<sequence>MSQDLFAAFGDDDVATNQGQPKTDWDTLGSSITRLFPQAQVSPALDQPDDEDDFGEFEDAASVEDTPLPVKVENSNQARMSNESAPVTLSLNASTTTAPQTKPAPRAPSKSEARSIPPRPLPFKPKPVSQDKPKTGAHPFAGHMDFLFSADDDEYDAGADDLTVDLANDPEAAMAYSKKLIAAQMAAESEAKAAAPLPPSPRVQSKPPPRSPNKLRKKSQYAPPMDHSVFFDAESVSEDEAEVEAEEDDDWGDFETVAAVTRSDQSKSAVTPQSAVQDRLSPMTDLLSLDESPSPFTAYSNGIPLASKAGFTAANDNIQDADVWDDFESATPEPTQEISRLSPISSPTDHATLPSSLSLPPADALPPSNVPPPSLLLSLFPPLIASAQSNLLLPLSKLPASDKETLLHHPATHTFMQEYLSHSAAMAHILAGRKLRWKRDQRLAQSMRIGPAGKQGGMKLTGVDKGELAKEEREVLDVLRLWGAQAGRLRSAVSAINASSVSSKLSNVPEIAKVMPIKSLNTLAGGFTAALTCALCGLKREERVTKVDEGIEDSFGEWWVEGAGMHVTCWRFWDEKKGKLKER</sequence>
<proteinExistence type="predicted"/>
<organism evidence="2 3">
    <name type="scientific">Cryoendolithus antarcticus</name>
    <dbReference type="NCBI Taxonomy" id="1507870"/>
    <lineage>
        <taxon>Eukaryota</taxon>
        <taxon>Fungi</taxon>
        <taxon>Dikarya</taxon>
        <taxon>Ascomycota</taxon>
        <taxon>Pezizomycotina</taxon>
        <taxon>Dothideomycetes</taxon>
        <taxon>Dothideomycetidae</taxon>
        <taxon>Cladosporiales</taxon>
        <taxon>Cladosporiaceae</taxon>
        <taxon>Cryoendolithus</taxon>
    </lineage>
</organism>
<protein>
    <submittedName>
        <fullName evidence="2">Uncharacterized protein</fullName>
    </submittedName>
</protein>
<feature type="compositionally biased region" description="Acidic residues" evidence="1">
    <location>
        <begin position="235"/>
        <end position="253"/>
    </location>
</feature>
<feature type="region of interest" description="Disordered" evidence="1">
    <location>
        <begin position="330"/>
        <end position="364"/>
    </location>
</feature>
<evidence type="ECO:0000313" key="3">
    <source>
        <dbReference type="Proteomes" id="UP000192596"/>
    </source>
</evidence>
<reference evidence="3" key="1">
    <citation type="submission" date="2017-03" db="EMBL/GenBank/DDBJ databases">
        <title>Genomes of endolithic fungi from Antarctica.</title>
        <authorList>
            <person name="Coleine C."/>
            <person name="Masonjones S."/>
            <person name="Stajich J.E."/>
        </authorList>
    </citation>
    <scope>NUCLEOTIDE SEQUENCE [LARGE SCALE GENOMIC DNA]</scope>
    <source>
        <strain evidence="3">CCFEE 5527</strain>
    </source>
</reference>
<feature type="compositionally biased region" description="Polar residues" evidence="1">
    <location>
        <begin position="73"/>
        <end position="100"/>
    </location>
</feature>
<feature type="compositionally biased region" description="Low complexity" evidence="1">
    <location>
        <begin position="184"/>
        <end position="195"/>
    </location>
</feature>
<accession>A0A1V8SVC8</accession>
<dbReference type="InParanoid" id="A0A1V8SVC8"/>
<feature type="region of interest" description="Disordered" evidence="1">
    <location>
        <begin position="184"/>
        <end position="253"/>
    </location>
</feature>
<dbReference type="PANTHER" id="PTHR42084">
    <property type="entry name" value="YALI0E26631P"/>
    <property type="match status" value="1"/>
</dbReference>
<comment type="caution">
    <text evidence="2">The sequence shown here is derived from an EMBL/GenBank/DDBJ whole genome shotgun (WGS) entry which is preliminary data.</text>
</comment>
<feature type="compositionally biased region" description="Low complexity" evidence="1">
    <location>
        <begin position="353"/>
        <end position="364"/>
    </location>
</feature>
<gene>
    <name evidence="2" type="ORF">B0A48_11361</name>
</gene>
<dbReference type="OrthoDB" id="5420391at2759"/>
<dbReference type="Proteomes" id="UP000192596">
    <property type="component" value="Unassembled WGS sequence"/>
</dbReference>